<keyword evidence="1" id="KW-1133">Transmembrane helix</keyword>
<dbReference type="OrthoDB" id="2148342at2759"/>
<keyword evidence="1" id="KW-0472">Membrane</keyword>
<gene>
    <name evidence="2" type="ORF">APLA_LOCUS15905</name>
</gene>
<sequence length="116" mass="13064">MTSELTISHHIKNICEGTLNGASTPSLDCNGLTDRIFIKENHWQVIKMRNVAQEEVHLEMARCHRFSSAYSVDMWREVRRHWMVLGVLSAVTVAVLAPQLGARGGNYTACSVYISF</sequence>
<keyword evidence="1" id="KW-0812">Transmembrane</keyword>
<name>A0A8S1BGZ3_ARCPL</name>
<proteinExistence type="predicted"/>
<dbReference type="Proteomes" id="UP000494256">
    <property type="component" value="Unassembled WGS sequence"/>
</dbReference>
<dbReference type="AlphaFoldDB" id="A0A8S1BGZ3"/>
<evidence type="ECO:0000313" key="2">
    <source>
        <dbReference type="EMBL" id="CAB3257563.1"/>
    </source>
</evidence>
<accession>A0A8S1BGZ3</accession>
<evidence type="ECO:0000313" key="3">
    <source>
        <dbReference type="Proteomes" id="UP000494256"/>
    </source>
</evidence>
<organism evidence="2 3">
    <name type="scientific">Arctia plantaginis</name>
    <name type="common">Wood tiger moth</name>
    <name type="synonym">Phalaena plantaginis</name>
    <dbReference type="NCBI Taxonomy" id="874455"/>
    <lineage>
        <taxon>Eukaryota</taxon>
        <taxon>Metazoa</taxon>
        <taxon>Ecdysozoa</taxon>
        <taxon>Arthropoda</taxon>
        <taxon>Hexapoda</taxon>
        <taxon>Insecta</taxon>
        <taxon>Pterygota</taxon>
        <taxon>Neoptera</taxon>
        <taxon>Endopterygota</taxon>
        <taxon>Lepidoptera</taxon>
        <taxon>Glossata</taxon>
        <taxon>Ditrysia</taxon>
        <taxon>Noctuoidea</taxon>
        <taxon>Erebidae</taxon>
        <taxon>Arctiinae</taxon>
        <taxon>Arctia</taxon>
    </lineage>
</organism>
<feature type="transmembrane region" description="Helical" evidence="1">
    <location>
        <begin position="82"/>
        <end position="101"/>
    </location>
</feature>
<comment type="caution">
    <text evidence="2">The sequence shown here is derived from an EMBL/GenBank/DDBJ whole genome shotgun (WGS) entry which is preliminary data.</text>
</comment>
<reference evidence="2 3" key="1">
    <citation type="submission" date="2020-04" db="EMBL/GenBank/DDBJ databases">
        <authorList>
            <person name="Wallbank WR R."/>
            <person name="Pardo Diaz C."/>
            <person name="Kozak K."/>
            <person name="Martin S."/>
            <person name="Jiggins C."/>
            <person name="Moest M."/>
            <person name="Warren A I."/>
            <person name="Byers J.R.P. K."/>
            <person name="Montejo-Kovacevich G."/>
            <person name="Yen C E."/>
        </authorList>
    </citation>
    <scope>NUCLEOTIDE SEQUENCE [LARGE SCALE GENOMIC DNA]</scope>
</reference>
<dbReference type="EMBL" id="CADEBD010000553">
    <property type="protein sequence ID" value="CAB3257563.1"/>
    <property type="molecule type" value="Genomic_DNA"/>
</dbReference>
<protein>
    <submittedName>
        <fullName evidence="2">Uncharacterized protein</fullName>
    </submittedName>
</protein>
<evidence type="ECO:0000256" key="1">
    <source>
        <dbReference type="SAM" id="Phobius"/>
    </source>
</evidence>